<name>A0A239L6G6_9BACT</name>
<dbReference type="Gene3D" id="3.40.630.30">
    <property type="match status" value="1"/>
</dbReference>
<dbReference type="InterPro" id="IPR051531">
    <property type="entry name" value="N-acetyltransferase"/>
</dbReference>
<dbReference type="InterPro" id="IPR016181">
    <property type="entry name" value="Acyl_CoA_acyltransferase"/>
</dbReference>
<dbReference type="PROSITE" id="PS51186">
    <property type="entry name" value="GNAT"/>
    <property type="match status" value="1"/>
</dbReference>
<dbReference type="OrthoDB" id="9811523at2"/>
<gene>
    <name evidence="2" type="ORF">SAMN06296052_13633</name>
</gene>
<accession>A0A239L6G6</accession>
<feature type="domain" description="N-acetyltransferase" evidence="1">
    <location>
        <begin position="22"/>
        <end position="170"/>
    </location>
</feature>
<dbReference type="Pfam" id="PF13302">
    <property type="entry name" value="Acetyltransf_3"/>
    <property type="match status" value="1"/>
</dbReference>
<evidence type="ECO:0000313" key="3">
    <source>
        <dbReference type="Proteomes" id="UP000198432"/>
    </source>
</evidence>
<proteinExistence type="predicted"/>
<evidence type="ECO:0000313" key="2">
    <source>
        <dbReference type="EMBL" id="SNT25925.1"/>
    </source>
</evidence>
<keyword evidence="2" id="KW-0808">Transferase</keyword>
<protein>
    <submittedName>
        <fullName evidence="2">Ribosomal-protein-alanine N-acetyltransferase</fullName>
    </submittedName>
</protein>
<dbReference type="InterPro" id="IPR000182">
    <property type="entry name" value="GNAT_dom"/>
</dbReference>
<dbReference type="AlphaFoldDB" id="A0A239L6G6"/>
<dbReference type="PANTHER" id="PTHR43792:SF13">
    <property type="entry name" value="ACETYLTRANSFERASE"/>
    <property type="match status" value="1"/>
</dbReference>
<keyword evidence="3" id="KW-1185">Reference proteome</keyword>
<reference evidence="3" key="1">
    <citation type="submission" date="2017-06" db="EMBL/GenBank/DDBJ databases">
        <authorList>
            <person name="Varghese N."/>
            <person name="Submissions S."/>
        </authorList>
    </citation>
    <scope>NUCLEOTIDE SEQUENCE [LARGE SCALE GENOMIC DNA]</scope>
    <source>
        <strain evidence="3">NKM1</strain>
    </source>
</reference>
<dbReference type="GO" id="GO:0016747">
    <property type="term" value="F:acyltransferase activity, transferring groups other than amino-acyl groups"/>
    <property type="evidence" value="ECO:0007669"/>
    <property type="project" value="InterPro"/>
</dbReference>
<dbReference type="RefSeq" id="WP_089321701.1">
    <property type="nucleotide sequence ID" value="NZ_FZOQ01000036.1"/>
</dbReference>
<dbReference type="EMBL" id="FZOQ01000036">
    <property type="protein sequence ID" value="SNT25925.1"/>
    <property type="molecule type" value="Genomic_DNA"/>
</dbReference>
<dbReference type="Proteomes" id="UP000198432">
    <property type="component" value="Unassembled WGS sequence"/>
</dbReference>
<sequence>MGVDRIITDRLILIPFSINTAVSILEQNPEIFAGLGLQQTSLWPDQEAIETLPKIIRNLELVGDPTGFESWMVVLKSDKTVIGDAGFKGRPNKAGEVDLGYAIIEQEQRKGYGMEVARALTEWALEQQKVNSVTAKCFIGNTGSARILQKLGMTETHRDEEMIYWQIKIG</sequence>
<dbReference type="SUPFAM" id="SSF55729">
    <property type="entry name" value="Acyl-CoA N-acyltransferases (Nat)"/>
    <property type="match status" value="1"/>
</dbReference>
<organism evidence="2 3">
    <name type="scientific">Pontibacter ummariensis</name>
    <dbReference type="NCBI Taxonomy" id="1610492"/>
    <lineage>
        <taxon>Bacteria</taxon>
        <taxon>Pseudomonadati</taxon>
        <taxon>Bacteroidota</taxon>
        <taxon>Cytophagia</taxon>
        <taxon>Cytophagales</taxon>
        <taxon>Hymenobacteraceae</taxon>
        <taxon>Pontibacter</taxon>
    </lineage>
</organism>
<evidence type="ECO:0000259" key="1">
    <source>
        <dbReference type="PROSITE" id="PS51186"/>
    </source>
</evidence>
<dbReference type="PANTHER" id="PTHR43792">
    <property type="entry name" value="GNAT FAMILY, PUTATIVE (AFU_ORTHOLOGUE AFUA_3G00765)-RELATED-RELATED"/>
    <property type="match status" value="1"/>
</dbReference>